<dbReference type="Proteomes" id="UP000006727">
    <property type="component" value="Chromosome 10"/>
</dbReference>
<sequence length="132" mass="15084">MHKDADIYADEYIFGDRDIFSNIDRGIGKGKFKVGRACPKVDEKLIEDESIDVPLKLLHEGEGHGVTVELKNGDVCRGKLIESENNWTLQLDTANFVFRKGVTEEDLIFNLRLLHLTNYSQKMALDQGQYHM</sequence>
<dbReference type="GO" id="GO:0003723">
    <property type="term" value="F:RNA binding"/>
    <property type="evidence" value="ECO:0000318"/>
    <property type="project" value="GO_Central"/>
</dbReference>
<organism evidence="1">
    <name type="scientific">Physcomitrium patens</name>
    <name type="common">Spreading-leaved earth moss</name>
    <name type="synonym">Physcomitrella patens</name>
    <dbReference type="NCBI Taxonomy" id="3218"/>
    <lineage>
        <taxon>Eukaryota</taxon>
        <taxon>Viridiplantae</taxon>
        <taxon>Streptophyta</taxon>
        <taxon>Embryophyta</taxon>
        <taxon>Bryophyta</taxon>
        <taxon>Bryophytina</taxon>
        <taxon>Bryopsida</taxon>
        <taxon>Funariidae</taxon>
        <taxon>Funariales</taxon>
        <taxon>Funariaceae</taxon>
        <taxon>Physcomitrium</taxon>
    </lineage>
</organism>
<dbReference type="GO" id="GO:0071011">
    <property type="term" value="C:precatalytic spliceosome"/>
    <property type="evidence" value="ECO:0000318"/>
    <property type="project" value="GO_Central"/>
</dbReference>
<gene>
    <name evidence="1" type="ORF">PHYPA_013814</name>
</gene>
<dbReference type="GO" id="GO:0005687">
    <property type="term" value="C:U4 snRNP"/>
    <property type="evidence" value="ECO:0000318"/>
    <property type="project" value="GO_Central"/>
</dbReference>
<dbReference type="EnsemblPlants" id="Pp3c10_12880V3.2">
    <property type="protein sequence ID" value="Pp3c10_12880V3.2"/>
    <property type="gene ID" value="Pp3c10_12880"/>
</dbReference>
<dbReference type="AlphaFoldDB" id="A0A2K1JYT6"/>
<proteinExistence type="predicted"/>
<dbReference type="InParanoid" id="A0A2K1JYT6"/>
<protein>
    <recommendedName>
        <fullName evidence="4">LSM domain-containing protein</fullName>
    </recommendedName>
</protein>
<reference evidence="1 3" key="1">
    <citation type="journal article" date="2008" name="Science">
        <title>The Physcomitrella genome reveals evolutionary insights into the conquest of land by plants.</title>
        <authorList>
            <person name="Rensing S."/>
            <person name="Lang D."/>
            <person name="Zimmer A."/>
            <person name="Terry A."/>
            <person name="Salamov A."/>
            <person name="Shapiro H."/>
            <person name="Nishiyama T."/>
            <person name="Perroud P.-F."/>
            <person name="Lindquist E."/>
            <person name="Kamisugi Y."/>
            <person name="Tanahashi T."/>
            <person name="Sakakibara K."/>
            <person name="Fujita T."/>
            <person name="Oishi K."/>
            <person name="Shin-I T."/>
            <person name="Kuroki Y."/>
            <person name="Toyoda A."/>
            <person name="Suzuki Y."/>
            <person name="Hashimoto A."/>
            <person name="Yamaguchi K."/>
            <person name="Sugano A."/>
            <person name="Kohara Y."/>
            <person name="Fujiyama A."/>
            <person name="Anterola A."/>
            <person name="Aoki S."/>
            <person name="Ashton N."/>
            <person name="Barbazuk W.B."/>
            <person name="Barker E."/>
            <person name="Bennetzen J."/>
            <person name="Bezanilla M."/>
            <person name="Blankenship R."/>
            <person name="Cho S.H."/>
            <person name="Dutcher S."/>
            <person name="Estelle M."/>
            <person name="Fawcett J.A."/>
            <person name="Gundlach H."/>
            <person name="Hanada K."/>
            <person name="Heyl A."/>
            <person name="Hicks K.A."/>
            <person name="Hugh J."/>
            <person name="Lohr M."/>
            <person name="Mayer K."/>
            <person name="Melkozernov A."/>
            <person name="Murata T."/>
            <person name="Nelson D."/>
            <person name="Pils B."/>
            <person name="Prigge M."/>
            <person name="Reiss B."/>
            <person name="Renner T."/>
            <person name="Rombauts S."/>
            <person name="Rushton P."/>
            <person name="Sanderfoot A."/>
            <person name="Schween G."/>
            <person name="Shiu S.-H."/>
            <person name="Stueber K."/>
            <person name="Theodoulou F.L."/>
            <person name="Tu H."/>
            <person name="Van de Peer Y."/>
            <person name="Verrier P.J."/>
            <person name="Waters E."/>
            <person name="Wood A."/>
            <person name="Yang L."/>
            <person name="Cove D."/>
            <person name="Cuming A."/>
            <person name="Hasebe M."/>
            <person name="Lucas S."/>
            <person name="Mishler D.B."/>
            <person name="Reski R."/>
            <person name="Grigoriev I."/>
            <person name="Quatrano R.S."/>
            <person name="Boore J.L."/>
        </authorList>
    </citation>
    <scope>NUCLEOTIDE SEQUENCE [LARGE SCALE GENOMIC DNA]</scope>
    <source>
        <strain evidence="2 3">cv. Gransden 2004</strain>
    </source>
</reference>
<evidence type="ECO:0008006" key="4">
    <source>
        <dbReference type="Google" id="ProtNLM"/>
    </source>
</evidence>
<dbReference type="EnsemblPlants" id="Pp3c10_12880V3.1">
    <property type="protein sequence ID" value="Pp3c10_12880V3.1"/>
    <property type="gene ID" value="Pp3c10_12880"/>
</dbReference>
<dbReference type="PaxDb" id="3218-PP1S141_82V6.1"/>
<dbReference type="SUPFAM" id="SSF50182">
    <property type="entry name" value="Sm-like ribonucleoproteins"/>
    <property type="match status" value="1"/>
</dbReference>
<dbReference type="InterPro" id="IPR027141">
    <property type="entry name" value="LSm4/Sm_D1/D3"/>
</dbReference>
<keyword evidence="3" id="KW-1185">Reference proteome</keyword>
<dbReference type="GO" id="GO:0034719">
    <property type="term" value="C:SMN-Sm protein complex"/>
    <property type="evidence" value="ECO:0000318"/>
    <property type="project" value="GO_Central"/>
</dbReference>
<dbReference type="GO" id="GO:0071013">
    <property type="term" value="C:catalytic step 2 spliceosome"/>
    <property type="evidence" value="ECO:0000318"/>
    <property type="project" value="GO_Central"/>
</dbReference>
<accession>A0A2K1JYT6</accession>
<evidence type="ECO:0000313" key="3">
    <source>
        <dbReference type="Proteomes" id="UP000006727"/>
    </source>
</evidence>
<dbReference type="GO" id="GO:0005682">
    <property type="term" value="C:U5 snRNP"/>
    <property type="evidence" value="ECO:0000318"/>
    <property type="project" value="GO_Central"/>
</dbReference>
<dbReference type="Gramene" id="Pp3c10_12880V3.1">
    <property type="protein sequence ID" value="Pp3c10_12880V3.1"/>
    <property type="gene ID" value="Pp3c10_12880"/>
</dbReference>
<dbReference type="EMBL" id="ABEU02000010">
    <property type="protein sequence ID" value="PNR46694.1"/>
    <property type="molecule type" value="Genomic_DNA"/>
</dbReference>
<dbReference type="PANTHER" id="PTHR23338">
    <property type="entry name" value="SMALL NUCLEAR RIBONUCLEOPROTEIN SM"/>
    <property type="match status" value="1"/>
</dbReference>
<dbReference type="GO" id="GO:0005686">
    <property type="term" value="C:U2 snRNP"/>
    <property type="evidence" value="ECO:0000318"/>
    <property type="project" value="GO_Central"/>
</dbReference>
<dbReference type="Gene3D" id="2.30.30.100">
    <property type="match status" value="1"/>
</dbReference>
<evidence type="ECO:0000313" key="1">
    <source>
        <dbReference type="EMBL" id="PNR46694.1"/>
    </source>
</evidence>
<dbReference type="InterPro" id="IPR010920">
    <property type="entry name" value="LSM_dom_sf"/>
</dbReference>
<dbReference type="GO" id="GO:0097526">
    <property type="term" value="C:spliceosomal tri-snRNP complex"/>
    <property type="evidence" value="ECO:0000318"/>
    <property type="project" value="GO_Central"/>
</dbReference>
<dbReference type="GO" id="GO:0005685">
    <property type="term" value="C:U1 snRNP"/>
    <property type="evidence" value="ECO:0000318"/>
    <property type="project" value="GO_Central"/>
</dbReference>
<dbReference type="STRING" id="3218.A0A2K1JYT6"/>
<dbReference type="GO" id="GO:0000387">
    <property type="term" value="P:spliceosomal snRNP assembly"/>
    <property type="evidence" value="ECO:0000318"/>
    <property type="project" value="GO_Central"/>
</dbReference>
<dbReference type="GO" id="GO:0000243">
    <property type="term" value="C:commitment complex"/>
    <property type="evidence" value="ECO:0000318"/>
    <property type="project" value="GO_Central"/>
</dbReference>
<name>A0A2K1JYT6_PHYPA</name>
<reference evidence="1 3" key="2">
    <citation type="journal article" date="2018" name="Plant J.">
        <title>The Physcomitrella patens chromosome-scale assembly reveals moss genome structure and evolution.</title>
        <authorList>
            <person name="Lang D."/>
            <person name="Ullrich K.K."/>
            <person name="Murat F."/>
            <person name="Fuchs J."/>
            <person name="Jenkins J."/>
            <person name="Haas F.B."/>
            <person name="Piednoel M."/>
            <person name="Gundlach H."/>
            <person name="Van Bel M."/>
            <person name="Meyberg R."/>
            <person name="Vives C."/>
            <person name="Morata J."/>
            <person name="Symeonidi A."/>
            <person name="Hiss M."/>
            <person name="Muchero W."/>
            <person name="Kamisugi Y."/>
            <person name="Saleh O."/>
            <person name="Blanc G."/>
            <person name="Decker E.L."/>
            <person name="van Gessel N."/>
            <person name="Grimwood J."/>
            <person name="Hayes R.D."/>
            <person name="Graham S.W."/>
            <person name="Gunter L.E."/>
            <person name="McDaniel S.F."/>
            <person name="Hoernstein S.N.W."/>
            <person name="Larsson A."/>
            <person name="Li F.W."/>
            <person name="Perroud P.F."/>
            <person name="Phillips J."/>
            <person name="Ranjan P."/>
            <person name="Rokshar D.S."/>
            <person name="Rothfels C.J."/>
            <person name="Schneider L."/>
            <person name="Shu S."/>
            <person name="Stevenson D.W."/>
            <person name="Thummler F."/>
            <person name="Tillich M."/>
            <person name="Villarreal Aguilar J.C."/>
            <person name="Widiez T."/>
            <person name="Wong G.K."/>
            <person name="Wymore A."/>
            <person name="Zhang Y."/>
            <person name="Zimmer A.D."/>
            <person name="Quatrano R.S."/>
            <person name="Mayer K.F.X."/>
            <person name="Goodstein D."/>
            <person name="Casacuberta J.M."/>
            <person name="Vandepoele K."/>
            <person name="Reski R."/>
            <person name="Cuming A.C."/>
            <person name="Tuskan G.A."/>
            <person name="Maumus F."/>
            <person name="Salse J."/>
            <person name="Schmutz J."/>
            <person name="Rensing S.A."/>
        </authorList>
    </citation>
    <scope>NUCLEOTIDE SEQUENCE [LARGE SCALE GENOMIC DNA]</scope>
    <source>
        <strain evidence="2 3">cv. Gransden 2004</strain>
    </source>
</reference>
<dbReference type="Gramene" id="Pp3c10_12880V3.2">
    <property type="protein sequence ID" value="Pp3c10_12880V3.2"/>
    <property type="gene ID" value="Pp3c10_12880"/>
</dbReference>
<reference evidence="2" key="3">
    <citation type="submission" date="2020-12" db="UniProtKB">
        <authorList>
            <consortium name="EnsemblPlants"/>
        </authorList>
    </citation>
    <scope>IDENTIFICATION</scope>
</reference>
<evidence type="ECO:0000313" key="2">
    <source>
        <dbReference type="EnsemblPlants" id="Pp3c10_12880V3.1"/>
    </source>
</evidence>